<organism evidence="1">
    <name type="scientific">Trichuris suis</name>
    <name type="common">pig whipworm</name>
    <dbReference type="NCBI Taxonomy" id="68888"/>
    <lineage>
        <taxon>Eukaryota</taxon>
        <taxon>Metazoa</taxon>
        <taxon>Ecdysozoa</taxon>
        <taxon>Nematoda</taxon>
        <taxon>Enoplea</taxon>
        <taxon>Dorylaimia</taxon>
        <taxon>Trichinellida</taxon>
        <taxon>Trichuridae</taxon>
        <taxon>Trichuris</taxon>
    </lineage>
</organism>
<protein>
    <submittedName>
        <fullName evidence="1">Uncharacterized protein</fullName>
    </submittedName>
</protein>
<evidence type="ECO:0000313" key="1">
    <source>
        <dbReference type="EMBL" id="KFD62384.1"/>
    </source>
</evidence>
<sequence length="82" mass="9422">MGSRACGQCHFCRGLECKDPCFLIRTISYPLHPATFCQHSDSWFHKTRPTKNRRNLTLSRAKDIATETGHSEIDVNKEEKTL</sequence>
<dbReference type="EMBL" id="KL367596">
    <property type="protein sequence ID" value="KFD62384.1"/>
    <property type="molecule type" value="Genomic_DNA"/>
</dbReference>
<name>A0A085MYT8_9BILA</name>
<proteinExistence type="predicted"/>
<reference evidence="1" key="1">
    <citation type="journal article" date="2014" name="Nat. Genet.">
        <title>Genome and transcriptome of the porcine whipworm Trichuris suis.</title>
        <authorList>
            <person name="Jex A.R."/>
            <person name="Nejsum P."/>
            <person name="Schwarz E.M."/>
            <person name="Hu L."/>
            <person name="Young N.D."/>
            <person name="Hall R.S."/>
            <person name="Korhonen P.K."/>
            <person name="Liao S."/>
            <person name="Thamsborg S."/>
            <person name="Xia J."/>
            <person name="Xu P."/>
            <person name="Wang S."/>
            <person name="Scheerlinck J.P."/>
            <person name="Hofmann A."/>
            <person name="Sternberg P.W."/>
            <person name="Wang J."/>
            <person name="Gasser R.B."/>
        </authorList>
    </citation>
    <scope>NUCLEOTIDE SEQUENCE [LARGE SCALE GENOMIC DNA]</scope>
    <source>
        <strain evidence="1">DCEP-RM93F</strain>
    </source>
</reference>
<gene>
    <name evidence="1" type="ORF">M514_25392</name>
</gene>
<dbReference type="AlphaFoldDB" id="A0A085MYT8"/>
<dbReference type="Proteomes" id="UP000030758">
    <property type="component" value="Unassembled WGS sequence"/>
</dbReference>
<accession>A0A085MYT8</accession>